<keyword evidence="3" id="KW-1185">Reference proteome</keyword>
<comment type="caution">
    <text evidence="2">The sequence shown here is derived from an EMBL/GenBank/DDBJ whole genome shotgun (WGS) entry which is preliminary data.</text>
</comment>
<name>A0AAD5GY45_9CHLO</name>
<organism evidence="2 3">
    <name type="scientific">Chlorella ohadii</name>
    <dbReference type="NCBI Taxonomy" id="2649997"/>
    <lineage>
        <taxon>Eukaryota</taxon>
        <taxon>Viridiplantae</taxon>
        <taxon>Chlorophyta</taxon>
        <taxon>core chlorophytes</taxon>
        <taxon>Trebouxiophyceae</taxon>
        <taxon>Chlorellales</taxon>
        <taxon>Chlorellaceae</taxon>
        <taxon>Chlorella clade</taxon>
        <taxon>Chlorella</taxon>
    </lineage>
</organism>
<accession>A0AAD5GY45</accession>
<sequence>MLQAELSAAGAGDEEQEHDTAQQRRRAAADALANTYLRVVRIAGEVHAALRQAAEQEPALQGAANAVQLAAVGLIDLQELSGSGGQVSGTAAQELKEALLFRGLDSMQAQLTALMEKLTQGDHAAVCERARSAADYMATLALSFHRKAAYAYGLGAAVLYVATNVQCLERELREMADDVELLLRLSSTVGYSGGPFGIGALAGVLEGGGMMDSHALAAPGHRAVQAALERMEESPFVAAMLSAVRERQHAALFDLLSEAGPNEWRALIDAGEPAELYASAAFMQRSGLHLGSGDQEHWGQRLCTLARYKQAVVSSSTLDTVAAVTGQLACATRVRADVNVHPSTQQAYRRLMERLSAGWVARLRRLVELLAGCHMLTPAEQAALGRVQVQLEHLVSAMRTEWASVSGLVSLMCSLEGGAPPELTALHSAMRAHVGLALEPARAVGLAEGVPLSAAFDAATVAEANAEGALDLAAIVALPTKEAFKQSVRIWRAAHSSPAEAAKALLPMLRGM</sequence>
<dbReference type="Proteomes" id="UP001205105">
    <property type="component" value="Unassembled WGS sequence"/>
</dbReference>
<gene>
    <name evidence="2" type="ORF">COHA_009173</name>
</gene>
<evidence type="ECO:0000313" key="3">
    <source>
        <dbReference type="Proteomes" id="UP001205105"/>
    </source>
</evidence>
<dbReference type="EMBL" id="JADXDR010000168">
    <property type="protein sequence ID" value="KAI7836991.1"/>
    <property type="molecule type" value="Genomic_DNA"/>
</dbReference>
<protein>
    <submittedName>
        <fullName evidence="2">Uncharacterized protein</fullName>
    </submittedName>
</protein>
<dbReference type="AlphaFoldDB" id="A0AAD5GY45"/>
<reference evidence="2" key="1">
    <citation type="submission" date="2020-11" db="EMBL/GenBank/DDBJ databases">
        <title>Chlorella ohadii genome sequencing and assembly.</title>
        <authorList>
            <person name="Murik O."/>
            <person name="Treves H."/>
            <person name="Kedem I."/>
            <person name="Shotland Y."/>
            <person name="Kaplan A."/>
        </authorList>
    </citation>
    <scope>NUCLEOTIDE SEQUENCE</scope>
    <source>
        <strain evidence="2">1</strain>
    </source>
</reference>
<feature type="region of interest" description="Disordered" evidence="1">
    <location>
        <begin position="1"/>
        <end position="27"/>
    </location>
</feature>
<proteinExistence type="predicted"/>
<evidence type="ECO:0000256" key="1">
    <source>
        <dbReference type="SAM" id="MobiDB-lite"/>
    </source>
</evidence>
<evidence type="ECO:0000313" key="2">
    <source>
        <dbReference type="EMBL" id="KAI7836991.1"/>
    </source>
</evidence>